<dbReference type="Pfam" id="PF01841">
    <property type="entry name" value="Transglut_core"/>
    <property type="match status" value="1"/>
</dbReference>
<feature type="transmembrane region" description="Helical" evidence="2">
    <location>
        <begin position="12"/>
        <end position="29"/>
    </location>
</feature>
<feature type="transmembrane region" description="Helical" evidence="2">
    <location>
        <begin position="211"/>
        <end position="232"/>
    </location>
</feature>
<dbReference type="InterPro" id="IPR002931">
    <property type="entry name" value="Transglutaminase-like"/>
</dbReference>
<evidence type="ECO:0000259" key="3">
    <source>
        <dbReference type="Pfam" id="PF01841"/>
    </source>
</evidence>
<dbReference type="AlphaFoldDB" id="A0A2R7YXP9"/>
<proteinExistence type="predicted"/>
<feature type="compositionally biased region" description="Basic and acidic residues" evidence="1">
    <location>
        <begin position="593"/>
        <end position="604"/>
    </location>
</feature>
<evidence type="ECO:0000313" key="4">
    <source>
        <dbReference type="EMBL" id="PUA81160.1"/>
    </source>
</evidence>
<keyword evidence="2" id="KW-0812">Transmembrane</keyword>
<keyword evidence="2" id="KW-0472">Membrane</keyword>
<dbReference type="Proteomes" id="UP000244867">
    <property type="component" value="Unassembled WGS sequence"/>
</dbReference>
<feature type="domain" description="Transglutaminase-like" evidence="3">
    <location>
        <begin position="438"/>
        <end position="547"/>
    </location>
</feature>
<feature type="transmembrane region" description="Helical" evidence="2">
    <location>
        <begin position="123"/>
        <end position="142"/>
    </location>
</feature>
<feature type="transmembrane region" description="Helical" evidence="2">
    <location>
        <begin position="149"/>
        <end position="168"/>
    </location>
</feature>
<evidence type="ECO:0000256" key="2">
    <source>
        <dbReference type="SAM" id="Phobius"/>
    </source>
</evidence>
<dbReference type="EMBL" id="PYXZ01000003">
    <property type="protein sequence ID" value="PUA81160.1"/>
    <property type="molecule type" value="Genomic_DNA"/>
</dbReference>
<dbReference type="PANTHER" id="PTHR42736">
    <property type="entry name" value="PROTEIN-GLUTAMINE GAMMA-GLUTAMYLTRANSFERASE"/>
    <property type="match status" value="1"/>
</dbReference>
<keyword evidence="5" id="KW-1185">Reference proteome</keyword>
<feature type="transmembrane region" description="Helical" evidence="2">
    <location>
        <begin position="174"/>
        <end position="190"/>
    </location>
</feature>
<organism evidence="4 5">
    <name type="scientific">Nocardioides currus</name>
    <dbReference type="NCBI Taxonomy" id="2133958"/>
    <lineage>
        <taxon>Bacteria</taxon>
        <taxon>Bacillati</taxon>
        <taxon>Actinomycetota</taxon>
        <taxon>Actinomycetes</taxon>
        <taxon>Propionibacteriales</taxon>
        <taxon>Nocardioidaceae</taxon>
        <taxon>Nocardioides</taxon>
    </lineage>
</organism>
<evidence type="ECO:0000313" key="5">
    <source>
        <dbReference type="Proteomes" id="UP000244867"/>
    </source>
</evidence>
<accession>A0A2R7YXP9</accession>
<feature type="compositionally biased region" description="Low complexity" evidence="1">
    <location>
        <begin position="582"/>
        <end position="592"/>
    </location>
</feature>
<gene>
    <name evidence="4" type="ORF">C7S10_08945</name>
</gene>
<keyword evidence="2" id="KW-1133">Transmembrane helix</keyword>
<dbReference type="OrthoDB" id="3651060at2"/>
<feature type="transmembrane region" description="Helical" evidence="2">
    <location>
        <begin position="70"/>
        <end position="91"/>
    </location>
</feature>
<comment type="caution">
    <text evidence="4">The sequence shown here is derived from an EMBL/GenBank/DDBJ whole genome shotgun (WGS) entry which is preliminary data.</text>
</comment>
<feature type="region of interest" description="Disordered" evidence="1">
    <location>
        <begin position="557"/>
        <end position="604"/>
    </location>
</feature>
<evidence type="ECO:0000256" key="1">
    <source>
        <dbReference type="SAM" id="MobiDB-lite"/>
    </source>
</evidence>
<reference evidence="4 5" key="1">
    <citation type="submission" date="2018-03" db="EMBL/GenBank/DDBJ databases">
        <authorList>
            <person name="Keele B.F."/>
        </authorList>
    </citation>
    <scope>NUCLEOTIDE SEQUENCE [LARGE SCALE GENOMIC DNA]</scope>
    <source>
        <strain evidence="4 5">IB-3</strain>
    </source>
</reference>
<name>A0A2R7YXP9_9ACTN</name>
<sequence>MRTRPLPRYAGIDLLAVVVLTAIAISGFWPTFAGYRWLVVAGAGTAIGMAWALLVITVRLGMDIVLESMAVPYLVTAGGVALGASGLLLGIPDADVVNRVLAGTATSWTTMVETAPPVDSTGAVLLIPYALTYFLTCTATAMALRSRRAAQPVVPLVAMLVLVLFLGFPQAFSVLLQGVAFGAVALLWIGHRGMRIEAGRQADPSLGVVPAGRFVAALLVVGVIAASTLPFVDSIAPDRRLVMREVVTPYDAAYIETPLSAFRRFRDQGPDVYDNLADRKLFRVKGARAGTRVRVAVLDGYDGNRWYAANDTSPTDFSDRFLRVSSRIDNPAEGDEGLYTFFVRSRWDLPWVPTIGAMRAFEFYDDYATDRLPDLRYNRSTDTAVLPGGLDVREDYVISAVPVADRLTSKMKPWPVKDEALHDAAAFLDIPAQAWSLGARTPMQAVFRIADRLRVRGRYSDGAFGWEQQFEAGQDSIRLDEGFVNAPAMVGNDEQYAATMALLANRIGVPARVAVGTVLGKFGVIKGKHLGAWVEIRVADGSWRVLETDTFMGHKAPRRDDAKLLPVRLPPERQDQPRPTEQEQPQDQPDQQPKADETKPDEPLPRWPLLLLLPAAVSLVPVAKGVRRRRRRSAASSAAYLGGWEELLDTARDLGVGVPASGTRPAQAAALGVPTTLARDADIAVFTPADPPPAGPFWDSVDEQRRRLASRSPAWRILLAPLNPASFFRRR</sequence>
<feature type="compositionally biased region" description="Basic and acidic residues" evidence="1">
    <location>
        <begin position="570"/>
        <end position="581"/>
    </location>
</feature>
<dbReference type="InterPro" id="IPR052901">
    <property type="entry name" value="Bact_TGase-like"/>
</dbReference>
<dbReference type="PANTHER" id="PTHR42736:SF1">
    <property type="entry name" value="PROTEIN-GLUTAMINE GAMMA-GLUTAMYLTRANSFERASE"/>
    <property type="match status" value="1"/>
</dbReference>
<feature type="transmembrane region" description="Helical" evidence="2">
    <location>
        <begin position="35"/>
        <end position="58"/>
    </location>
</feature>
<dbReference type="RefSeq" id="WP_108344102.1">
    <property type="nucleotide sequence ID" value="NZ_PYXZ01000003.1"/>
</dbReference>
<protein>
    <recommendedName>
        <fullName evidence="3">Transglutaminase-like domain-containing protein</fullName>
    </recommendedName>
</protein>